<dbReference type="GO" id="GO:0004176">
    <property type="term" value="F:ATP-dependent peptidase activity"/>
    <property type="evidence" value="ECO:0007669"/>
    <property type="project" value="InterPro"/>
</dbReference>
<protein>
    <recommendedName>
        <fullName evidence="7 12">ATP-dependent Clp protease proteolytic subunit</fullName>
        <ecNumber evidence="7 10">3.4.21.92</ecNumber>
    </recommendedName>
    <alternativeName>
        <fullName evidence="7">Endopeptidase Clp</fullName>
    </alternativeName>
</protein>
<dbReference type="Pfam" id="PF00574">
    <property type="entry name" value="CLP_protease"/>
    <property type="match status" value="1"/>
</dbReference>
<evidence type="ECO:0000256" key="10">
    <source>
        <dbReference type="RuleBase" id="RU000549"/>
    </source>
</evidence>
<dbReference type="InterPro" id="IPR018215">
    <property type="entry name" value="ClpP_Ser_AS"/>
</dbReference>
<gene>
    <name evidence="7" type="primary">clpP</name>
    <name evidence="13" type="ORF">SGUI_1111</name>
</gene>
<dbReference type="SUPFAM" id="SSF52096">
    <property type="entry name" value="ClpP/crotonase"/>
    <property type="match status" value="1"/>
</dbReference>
<dbReference type="PROSITE" id="PS00382">
    <property type="entry name" value="CLP_PROTEASE_HIS"/>
    <property type="match status" value="1"/>
</dbReference>
<keyword evidence="5 7" id="KW-0720">Serine protease</keyword>
<evidence type="ECO:0000256" key="1">
    <source>
        <dbReference type="ARBA" id="ARBA00007039"/>
    </source>
</evidence>
<comment type="catalytic activity">
    <reaction evidence="6 7 9">
        <text>Hydrolysis of proteins to small peptides in the presence of ATP and magnesium. alpha-casein is the usual test substrate. In the absence of ATP, only oligopeptides shorter than five residues are hydrolyzed (such as succinyl-Leu-Tyr-|-NHMec, and Leu-Tyr-Leu-|-Tyr-Trp, in which cleavage of the -Tyr-|-Leu- and -Tyr-|-Trp bonds also occurs).</text>
        <dbReference type="EC" id="3.4.21.92"/>
    </reaction>
</comment>
<feature type="active site" evidence="8">
    <location>
        <position position="133"/>
    </location>
</feature>
<keyword evidence="4 7" id="KW-0378">Hydrolase</keyword>
<dbReference type="AlphaFoldDB" id="A0A1B1NAP5"/>
<evidence type="ECO:0000256" key="12">
    <source>
        <dbReference type="RuleBase" id="RU003567"/>
    </source>
</evidence>
<evidence type="ECO:0000256" key="7">
    <source>
        <dbReference type="HAMAP-Rule" id="MF_00444"/>
    </source>
</evidence>
<evidence type="ECO:0000256" key="9">
    <source>
        <dbReference type="PROSITE-ProRule" id="PRU10086"/>
    </source>
</evidence>
<evidence type="ECO:0000256" key="3">
    <source>
        <dbReference type="ARBA" id="ARBA00022670"/>
    </source>
</evidence>
<dbReference type="STRING" id="1758689.SGUI_1111"/>
<keyword evidence="14" id="KW-1185">Reference proteome</keyword>
<dbReference type="GO" id="GO:0004252">
    <property type="term" value="F:serine-type endopeptidase activity"/>
    <property type="evidence" value="ECO:0007669"/>
    <property type="project" value="UniProtKB-UniRule"/>
</dbReference>
<sequence length="236" mass="25787">MTFPPQSPYAGGAWMGTDPVQQPGGGIARPLAPSSRYILPQFEERTSYGTKRQDPYTKLFEDRIIFLGVQVDDASADDIIAQLIVLESQDPDRDILMYINSPGGSFTALTAIYDTMQYIKPDVQTFVIGQAASAAAVLLAAGAPGKRFALPNARVLIHQPALAGGDYGQASDIEIQANEVLRMRTWLEETWAKHSGRSPEQVQQDIERDKILTASEAKEYGLVDEVLGSRKASLDD</sequence>
<dbReference type="CDD" id="cd07017">
    <property type="entry name" value="S14_ClpP_2"/>
    <property type="match status" value="1"/>
</dbReference>
<dbReference type="PATRIC" id="fig|1758689.4.peg.1149"/>
<evidence type="ECO:0000256" key="6">
    <source>
        <dbReference type="ARBA" id="ARBA00034021"/>
    </source>
</evidence>
<reference evidence="13 14" key="1">
    <citation type="submission" date="2016-03" db="EMBL/GenBank/DDBJ databases">
        <title>Shallow-sea hydrothermal system.</title>
        <authorList>
            <person name="Tang K."/>
        </authorList>
    </citation>
    <scope>NUCLEOTIDE SEQUENCE [LARGE SCALE GENOMIC DNA]</scope>
    <source>
        <strain evidence="13 14">JLT9</strain>
    </source>
</reference>
<name>A0A1B1NAP5_9MICO</name>
<dbReference type="GO" id="GO:0006515">
    <property type="term" value="P:protein quality control for misfolded or incompletely synthesized proteins"/>
    <property type="evidence" value="ECO:0007669"/>
    <property type="project" value="TreeGrafter"/>
</dbReference>
<organism evidence="13 14">
    <name type="scientific">Serinicoccus hydrothermalis</name>
    <dbReference type="NCBI Taxonomy" id="1758689"/>
    <lineage>
        <taxon>Bacteria</taxon>
        <taxon>Bacillati</taxon>
        <taxon>Actinomycetota</taxon>
        <taxon>Actinomycetes</taxon>
        <taxon>Micrococcales</taxon>
        <taxon>Ornithinimicrobiaceae</taxon>
        <taxon>Serinicoccus</taxon>
    </lineage>
</organism>
<dbReference type="NCBIfam" id="NF001368">
    <property type="entry name" value="PRK00277.1"/>
    <property type="match status" value="1"/>
</dbReference>
<evidence type="ECO:0000256" key="2">
    <source>
        <dbReference type="ARBA" id="ARBA00022490"/>
    </source>
</evidence>
<dbReference type="InterPro" id="IPR023562">
    <property type="entry name" value="ClpP/TepA"/>
</dbReference>
<comment type="subcellular location">
    <subcellularLocation>
        <location evidence="7">Cytoplasm</location>
    </subcellularLocation>
</comment>
<keyword evidence="2 7" id="KW-0963">Cytoplasm</keyword>
<evidence type="ECO:0000256" key="4">
    <source>
        <dbReference type="ARBA" id="ARBA00022801"/>
    </source>
</evidence>
<dbReference type="InterPro" id="IPR033135">
    <property type="entry name" value="ClpP_His_AS"/>
</dbReference>
<dbReference type="EC" id="3.4.21.92" evidence="7 10"/>
<evidence type="ECO:0000256" key="5">
    <source>
        <dbReference type="ARBA" id="ARBA00022825"/>
    </source>
</evidence>
<feature type="active site" description="Nucleophile" evidence="7">
    <location>
        <position position="133"/>
    </location>
</feature>
<dbReference type="PRINTS" id="PR00127">
    <property type="entry name" value="CLPPROTEASEP"/>
</dbReference>
<dbReference type="GO" id="GO:0051117">
    <property type="term" value="F:ATPase binding"/>
    <property type="evidence" value="ECO:0007669"/>
    <property type="project" value="TreeGrafter"/>
</dbReference>
<dbReference type="FunFam" id="3.90.226.10:FF:000002">
    <property type="entry name" value="ATP-dependent Clp protease proteolytic subunit"/>
    <property type="match status" value="1"/>
</dbReference>
<feature type="active site" evidence="7 9">
    <location>
        <position position="158"/>
    </location>
</feature>
<comment type="similarity">
    <text evidence="1 7 12">Belongs to the peptidase S14 family.</text>
</comment>
<dbReference type="GO" id="GO:0005737">
    <property type="term" value="C:cytoplasm"/>
    <property type="evidence" value="ECO:0007669"/>
    <property type="project" value="UniProtKB-SubCell"/>
</dbReference>
<evidence type="ECO:0000313" key="14">
    <source>
        <dbReference type="Proteomes" id="UP000092482"/>
    </source>
</evidence>
<dbReference type="HAMAP" id="MF_00444">
    <property type="entry name" value="ClpP"/>
    <property type="match status" value="1"/>
</dbReference>
<comment type="subunit">
    <text evidence="7">Fourteen ClpP subunits assemble into 2 heptameric rings which stack back to back to give a disk-like structure with a central cavity, resembling the structure of eukaryotic proteasomes.</text>
</comment>
<dbReference type="InterPro" id="IPR001907">
    <property type="entry name" value="ClpP"/>
</dbReference>
<dbReference type="PROSITE" id="PS00381">
    <property type="entry name" value="CLP_PROTEASE_SER"/>
    <property type="match status" value="1"/>
</dbReference>
<evidence type="ECO:0000256" key="8">
    <source>
        <dbReference type="PROSITE-ProRule" id="PRU10085"/>
    </source>
</evidence>
<dbReference type="KEGG" id="serj:SGUI_1111"/>
<dbReference type="InterPro" id="IPR029045">
    <property type="entry name" value="ClpP/crotonase-like_dom_sf"/>
</dbReference>
<evidence type="ECO:0000256" key="11">
    <source>
        <dbReference type="RuleBase" id="RU000550"/>
    </source>
</evidence>
<accession>A0A1B1NAP5</accession>
<dbReference type="PANTHER" id="PTHR10381:SF26">
    <property type="entry name" value="ATP-DEPENDENT CLP PROTEASE PROTEOLYTIC SUBUNIT-LIKE-RELATED"/>
    <property type="match status" value="1"/>
</dbReference>
<dbReference type="Gene3D" id="3.90.226.10">
    <property type="entry name" value="2-enoyl-CoA Hydratase, Chain A, domain 1"/>
    <property type="match status" value="1"/>
</dbReference>
<comment type="function">
    <text evidence="7 11">Cleaves peptides in various proteins in a process that requires ATP hydrolysis. Has a chymotrypsin-like activity. Plays a major role in the degradation of misfolded proteins.</text>
</comment>
<keyword evidence="3 7" id="KW-0645">Protease</keyword>
<dbReference type="EMBL" id="CP014989">
    <property type="protein sequence ID" value="ANS78507.1"/>
    <property type="molecule type" value="Genomic_DNA"/>
</dbReference>
<dbReference type="GO" id="GO:0009368">
    <property type="term" value="C:endopeptidase Clp complex"/>
    <property type="evidence" value="ECO:0007669"/>
    <property type="project" value="TreeGrafter"/>
</dbReference>
<evidence type="ECO:0000313" key="13">
    <source>
        <dbReference type="EMBL" id="ANS78507.1"/>
    </source>
</evidence>
<dbReference type="NCBIfam" id="NF009205">
    <property type="entry name" value="PRK12553.1"/>
    <property type="match status" value="1"/>
</dbReference>
<dbReference type="Proteomes" id="UP000092482">
    <property type="component" value="Chromosome"/>
</dbReference>
<proteinExistence type="inferred from homology"/>
<dbReference type="PANTHER" id="PTHR10381">
    <property type="entry name" value="ATP-DEPENDENT CLP PROTEASE PROTEOLYTIC SUBUNIT"/>
    <property type="match status" value="1"/>
</dbReference>